<accession>A0RYH4</accession>
<evidence type="ECO:0000313" key="2">
    <source>
        <dbReference type="Proteomes" id="UP000000758"/>
    </source>
</evidence>
<dbReference type="EnsemblBacteria" id="ABK78391">
    <property type="protein sequence ID" value="ABK78391"/>
    <property type="gene ID" value="CENSYa_1781"/>
</dbReference>
<keyword evidence="2" id="KW-1185">Reference proteome</keyword>
<sequence>MYGMAEIVQRDASGIVLSQVIHNQVLDDGEETILHAVFDTSEDPLERNRRVSTVCLVATTQPFDETSSASGLGSTNNNIVGLSHPDRGNGHACKADNSVEIASGTATIGPIVFPHSESNFEDDVPIKSVAVCDRRSSTQIGSVNDISCNNAGHVFAAFDVTGTRFAIGDTITITYTFDVSSPDT</sequence>
<dbReference type="EMBL" id="DP000238">
    <property type="protein sequence ID" value="ABK78391.1"/>
    <property type="molecule type" value="Genomic_DNA"/>
</dbReference>
<dbReference type="HOGENOM" id="CLU_075233_0_0_2"/>
<evidence type="ECO:0000313" key="1">
    <source>
        <dbReference type="EMBL" id="ABK78391.1"/>
    </source>
</evidence>
<dbReference type="KEGG" id="csy:CENSYa_1781"/>
<dbReference type="Proteomes" id="UP000000758">
    <property type="component" value="Chromosome"/>
</dbReference>
<gene>
    <name evidence="1" type="ordered locus">CENSYa_1781</name>
</gene>
<dbReference type="AlphaFoldDB" id="A0RYH4"/>
<organism evidence="1 2">
    <name type="scientific">Cenarchaeum symbiosum (strain A)</name>
    <dbReference type="NCBI Taxonomy" id="414004"/>
    <lineage>
        <taxon>Archaea</taxon>
        <taxon>Nitrososphaerota</taxon>
        <taxon>Candidatus Cenarchaeales</taxon>
        <taxon>Candidatus Cenarchaeaceae</taxon>
        <taxon>Candidatus Cenarchaeum</taxon>
    </lineage>
</organism>
<reference evidence="1 2" key="1">
    <citation type="journal article" date="2006" name="Proc. Natl. Acad. Sci. U.S.A.">
        <title>Genomic analysis of the uncultivated marine crenarchaeote Cenarchaeum symbiosum.</title>
        <authorList>
            <person name="Hallam S.J."/>
            <person name="Konstantinidis K.T."/>
            <person name="Putnam N."/>
            <person name="Schleper C."/>
            <person name="Watanabe Y."/>
            <person name="Sugahara J."/>
            <person name="Preston C."/>
            <person name="de la Torre J."/>
            <person name="Richardson P.M."/>
            <person name="DeLong E.F."/>
        </authorList>
    </citation>
    <scope>NUCLEOTIDE SEQUENCE [LARGE SCALE GENOMIC DNA]</scope>
    <source>
        <strain evidence="2">A</strain>
    </source>
</reference>
<proteinExistence type="predicted"/>
<protein>
    <submittedName>
        <fullName evidence="1">Uncharacterized protein</fullName>
    </submittedName>
</protein>
<name>A0RYH4_CENSY</name>
<dbReference type="STRING" id="414004.CENSYa_1781"/>